<evidence type="ECO:0000313" key="1">
    <source>
        <dbReference type="EMBL" id="ADB85280.1"/>
    </source>
</evidence>
<feature type="non-terminal residue" evidence="1">
    <location>
        <position position="1"/>
    </location>
</feature>
<protein>
    <submittedName>
        <fullName evidence="1">Uncharacterized protein</fullName>
    </submittedName>
</protein>
<sequence>VCNNMVSEQSVLEISHTEAAMTEEEKERCRAMLENLLAVAKKQLVDLTGLAHQMTELEATLQPLVASVRASLPSVTTLTSTPVAAMGHTIPAATPSADTDPTAKRSAQCSTVCLDRDTSVHTSAFTPATTPSAPPTITELDTTSSRVVAAQPVVNAFTMDTVSVTPTKCSTEGEEHAIDTNRDVATTGFDTEVPTNCFTKGHRLDTHDIGTTNLAVVLPVGPEGMLFGFAINDGHTSILNKACLRACSGGSMEFRQPWPPLAQVEIA</sequence>
<name>D3IVE0_PHYED</name>
<dbReference type="AlphaFoldDB" id="D3IVE0"/>
<proteinExistence type="predicted"/>
<organism evidence="1">
    <name type="scientific">Phyllostachys edulis</name>
    <name type="common">Tortoise shell bamboo</name>
    <name type="synonym">Bambusa edulis</name>
    <dbReference type="NCBI Taxonomy" id="38705"/>
    <lineage>
        <taxon>Eukaryota</taxon>
        <taxon>Viridiplantae</taxon>
        <taxon>Streptophyta</taxon>
        <taxon>Embryophyta</taxon>
        <taxon>Tracheophyta</taxon>
        <taxon>Spermatophyta</taxon>
        <taxon>Magnoliopsida</taxon>
        <taxon>Liliopsida</taxon>
        <taxon>Poales</taxon>
        <taxon>Poaceae</taxon>
        <taxon>BOP clade</taxon>
        <taxon>Bambusoideae</taxon>
        <taxon>Arundinarodae</taxon>
        <taxon>Arundinarieae</taxon>
        <taxon>Arundinariinae</taxon>
        <taxon>Phyllostachys</taxon>
    </lineage>
</organism>
<dbReference type="EMBL" id="GQ252813">
    <property type="protein sequence ID" value="ADB85280.1"/>
    <property type="molecule type" value="Genomic_DNA"/>
</dbReference>
<reference evidence="1" key="1">
    <citation type="journal article" date="2010" name="J. Integr. Plant Biol.">
        <title>Insights into the bamboo genome: syntenic relationships to rice and sorghum.</title>
        <authorList>
            <person name="Gui Y.J."/>
            <person name="Zhou Y."/>
            <person name="Wang Y."/>
            <person name="Wang S."/>
            <person name="Wang S.Y."/>
            <person name="Hu Y."/>
            <person name="Bo S.P."/>
            <person name="Chen H."/>
            <person name="Zhou C.P."/>
            <person name="Ma N.X."/>
            <person name="Zhang T.Z."/>
            <person name="Fan L.J."/>
        </authorList>
    </citation>
    <scope>NUCLEOTIDE SEQUENCE</scope>
    <source>
        <tissue evidence="1">Shoot</tissue>
    </source>
</reference>
<accession>D3IVE0</accession>